<dbReference type="EMBL" id="AKVJ01000029">
    <property type="protein sequence ID" value="EIW17922.1"/>
    <property type="molecule type" value="Genomic_DNA"/>
</dbReference>
<dbReference type="AlphaFoldDB" id="I9AYG7"/>
<protein>
    <submittedName>
        <fullName evidence="3">Uncharacterized protein</fullName>
    </submittedName>
</protein>
<feature type="transmembrane region" description="Helical" evidence="2">
    <location>
        <begin position="32"/>
        <end position="50"/>
    </location>
</feature>
<feature type="transmembrane region" description="Helical" evidence="2">
    <location>
        <begin position="121"/>
        <end position="145"/>
    </location>
</feature>
<keyword evidence="2" id="KW-0812">Transmembrane</keyword>
<keyword evidence="2" id="KW-0472">Membrane</keyword>
<evidence type="ECO:0000313" key="4">
    <source>
        <dbReference type="Proteomes" id="UP000004324"/>
    </source>
</evidence>
<evidence type="ECO:0000256" key="1">
    <source>
        <dbReference type="SAM" id="MobiDB-lite"/>
    </source>
</evidence>
<sequence>MDTIEMIIQTKSTLHNLVVTKWFTQDLLSIKWWGQIGFVIFSYILCFSLMDKTRLTKTILFGALISVFAVVVDIVGSNFNYWTHTVFILPITPSIFLYDITALPMYYMLIYQHAYSWKSYAVWNIGASAIMGFVFSPLLVILGSIQFSNFSYLDNFLMISFIGFLAKAATSLIFSFEDQYQSTQRTSQPFARLQPSMKPLDEPKENQDDTRDSQ</sequence>
<feature type="compositionally biased region" description="Basic and acidic residues" evidence="1">
    <location>
        <begin position="199"/>
        <end position="214"/>
    </location>
</feature>
<reference evidence="3 4" key="1">
    <citation type="journal article" date="2012" name="J. Bacteriol.">
        <title>Draft Genome Sequences for Two Metal-Reducing Pelosinus fermentans Strains Isolated from a Cr(VI)-Contaminated Site and for Type Strain R7.</title>
        <authorList>
            <person name="Brown S.D."/>
            <person name="Podar M."/>
            <person name="Klingeman D.M."/>
            <person name="Johnson C.M."/>
            <person name="Yang Z.K."/>
            <person name="Utturkar S.M."/>
            <person name="Land M.L."/>
            <person name="Mosher J.J."/>
            <person name="Hurt R.A.Jr."/>
            <person name="Phelps T.J."/>
            <person name="Palumbo A.V."/>
            <person name="Arkin A.P."/>
            <person name="Hazen T.C."/>
            <person name="Elias D.A."/>
        </authorList>
    </citation>
    <scope>NUCLEOTIDE SEQUENCE [LARGE SCALE GENOMIC DNA]</scope>
    <source>
        <strain evidence="3 4">B4</strain>
    </source>
</reference>
<keyword evidence="4" id="KW-1185">Reference proteome</keyword>
<dbReference type="PATRIC" id="fig|1149862.3.peg.2931"/>
<proteinExistence type="predicted"/>
<evidence type="ECO:0000313" key="3">
    <source>
        <dbReference type="EMBL" id="EIW17922.1"/>
    </source>
</evidence>
<keyword evidence="2" id="KW-1133">Transmembrane helix</keyword>
<dbReference type="RefSeq" id="WP_007935411.1">
    <property type="nucleotide sequence ID" value="NZ_AKVJ01000029.1"/>
</dbReference>
<dbReference type="OrthoDB" id="1679483at2"/>
<evidence type="ECO:0000256" key="2">
    <source>
        <dbReference type="SAM" id="Phobius"/>
    </source>
</evidence>
<feature type="transmembrane region" description="Helical" evidence="2">
    <location>
        <begin position="157"/>
        <end position="176"/>
    </location>
</feature>
<accession>I9AYG7</accession>
<comment type="caution">
    <text evidence="3">The sequence shown here is derived from an EMBL/GenBank/DDBJ whole genome shotgun (WGS) entry which is preliminary data.</text>
</comment>
<dbReference type="Proteomes" id="UP000004324">
    <property type="component" value="Unassembled WGS sequence"/>
</dbReference>
<name>I9AYG7_9FIRM</name>
<gene>
    <name evidence="3" type="ORF">FB4_3965</name>
</gene>
<feature type="region of interest" description="Disordered" evidence="1">
    <location>
        <begin position="185"/>
        <end position="214"/>
    </location>
</feature>
<organism evidence="3 4">
    <name type="scientific">Pelosinus fermentans B4</name>
    <dbReference type="NCBI Taxonomy" id="1149862"/>
    <lineage>
        <taxon>Bacteria</taxon>
        <taxon>Bacillati</taxon>
        <taxon>Bacillota</taxon>
        <taxon>Negativicutes</taxon>
        <taxon>Selenomonadales</taxon>
        <taxon>Sporomusaceae</taxon>
        <taxon>Pelosinus</taxon>
    </lineage>
</organism>
<feature type="transmembrane region" description="Helical" evidence="2">
    <location>
        <begin position="59"/>
        <end position="81"/>
    </location>
</feature>
<feature type="transmembrane region" description="Helical" evidence="2">
    <location>
        <begin position="87"/>
        <end position="109"/>
    </location>
</feature>